<dbReference type="Pfam" id="PF09329">
    <property type="entry name" value="zf-primase"/>
    <property type="match status" value="1"/>
</dbReference>
<dbReference type="GO" id="GO:0006270">
    <property type="term" value="P:DNA replication initiation"/>
    <property type="evidence" value="ECO:0007669"/>
    <property type="project" value="InterPro"/>
</dbReference>
<evidence type="ECO:0000256" key="1">
    <source>
        <dbReference type="ARBA" id="ARBA00009679"/>
    </source>
</evidence>
<dbReference type="PANTHER" id="PTHR13454">
    <property type="entry name" value="PROTEIN MCM10 HOMOLOG"/>
    <property type="match status" value="1"/>
</dbReference>
<dbReference type="GO" id="GO:0003697">
    <property type="term" value="F:single-stranded DNA binding"/>
    <property type="evidence" value="ECO:0007669"/>
    <property type="project" value="InterPro"/>
</dbReference>
<proteinExistence type="inferred from homology"/>
<dbReference type="PANTHER" id="PTHR13454:SF11">
    <property type="entry name" value="PROTEIN MCM10 HOMOLOG"/>
    <property type="match status" value="1"/>
</dbReference>
<dbReference type="InterPro" id="IPR012340">
    <property type="entry name" value="NA-bd_OB-fold"/>
</dbReference>
<feature type="compositionally biased region" description="Basic and acidic residues" evidence="2">
    <location>
        <begin position="8"/>
        <end position="20"/>
    </location>
</feature>
<comment type="similarity">
    <text evidence="1">Belongs to the MCM10 family.</text>
</comment>
<name>A0A8H6TSL8_MYCCL</name>
<gene>
    <name evidence="4" type="ORF">HMN09_00187900</name>
</gene>
<feature type="region of interest" description="Disordered" evidence="2">
    <location>
        <begin position="636"/>
        <end position="665"/>
    </location>
</feature>
<feature type="region of interest" description="Disordered" evidence="2">
    <location>
        <begin position="442"/>
        <end position="469"/>
    </location>
</feature>
<dbReference type="GO" id="GO:0043596">
    <property type="term" value="C:nuclear replication fork"/>
    <property type="evidence" value="ECO:0007669"/>
    <property type="project" value="TreeGrafter"/>
</dbReference>
<dbReference type="Proteomes" id="UP000613580">
    <property type="component" value="Unassembled WGS sequence"/>
</dbReference>
<evidence type="ECO:0000256" key="2">
    <source>
        <dbReference type="SAM" id="MobiDB-lite"/>
    </source>
</evidence>
<protein>
    <submittedName>
        <fullName evidence="4">Zf-primase domain-containing protein</fullName>
    </submittedName>
</protein>
<feature type="region of interest" description="Disordered" evidence="2">
    <location>
        <begin position="1"/>
        <end position="20"/>
    </location>
</feature>
<accession>A0A8H6TSL8</accession>
<reference evidence="4" key="1">
    <citation type="submission" date="2020-05" db="EMBL/GenBank/DDBJ databases">
        <title>Mycena genomes resolve the evolution of fungal bioluminescence.</title>
        <authorList>
            <person name="Tsai I.J."/>
        </authorList>
    </citation>
    <scope>NUCLEOTIDE SEQUENCE</scope>
    <source>
        <strain evidence="4">110903Hualien_Pintung</strain>
    </source>
</reference>
<evidence type="ECO:0000313" key="5">
    <source>
        <dbReference type="Proteomes" id="UP000613580"/>
    </source>
</evidence>
<dbReference type="InterPro" id="IPR040184">
    <property type="entry name" value="Mcm10"/>
</dbReference>
<comment type="caution">
    <text evidence="4">The sequence shown here is derived from an EMBL/GenBank/DDBJ whole genome shotgun (WGS) entry which is preliminary data.</text>
</comment>
<feature type="region of interest" description="Disordered" evidence="2">
    <location>
        <begin position="25"/>
        <end position="89"/>
    </location>
</feature>
<feature type="region of interest" description="Disordered" evidence="2">
    <location>
        <begin position="241"/>
        <end position="276"/>
    </location>
</feature>
<keyword evidence="5" id="KW-1185">Reference proteome</keyword>
<organism evidence="4 5">
    <name type="scientific">Mycena chlorophos</name>
    <name type="common">Agaric fungus</name>
    <name type="synonym">Agaricus chlorophos</name>
    <dbReference type="NCBI Taxonomy" id="658473"/>
    <lineage>
        <taxon>Eukaryota</taxon>
        <taxon>Fungi</taxon>
        <taxon>Dikarya</taxon>
        <taxon>Basidiomycota</taxon>
        <taxon>Agaricomycotina</taxon>
        <taxon>Agaricomycetes</taxon>
        <taxon>Agaricomycetidae</taxon>
        <taxon>Agaricales</taxon>
        <taxon>Marasmiineae</taxon>
        <taxon>Mycenaceae</taxon>
        <taxon>Mycena</taxon>
    </lineage>
</organism>
<feature type="domain" description="Zinc finger Mcm10/DnaG-type" evidence="3">
    <location>
        <begin position="394"/>
        <end position="439"/>
    </location>
</feature>
<feature type="region of interest" description="Disordered" evidence="2">
    <location>
        <begin position="120"/>
        <end position="140"/>
    </location>
</feature>
<dbReference type="GO" id="GO:0003688">
    <property type="term" value="F:DNA replication origin binding"/>
    <property type="evidence" value="ECO:0007669"/>
    <property type="project" value="TreeGrafter"/>
</dbReference>
<dbReference type="OrthoDB" id="202825at2759"/>
<dbReference type="AlphaFoldDB" id="A0A8H6TSL8"/>
<feature type="compositionally biased region" description="Basic and acidic residues" evidence="2">
    <location>
        <begin position="254"/>
        <end position="275"/>
    </location>
</feature>
<dbReference type="EMBL" id="JACAZE010000002">
    <property type="protein sequence ID" value="KAF7321010.1"/>
    <property type="molecule type" value="Genomic_DNA"/>
</dbReference>
<evidence type="ECO:0000259" key="3">
    <source>
        <dbReference type="Pfam" id="PF09329"/>
    </source>
</evidence>
<sequence>MEFIANTERQEKQKRADLKRQIAQLQAQMDGMPDSDPDEPPSPKRQKIDNVLAPATPSPKKKTRPPQQQTRPALQSLAKTAPPKDAFVPFRPTASTVLSRLAHAKPSALEAEVETVPRSGAFTDAPKAPNPVASASGSSLQRDDRLAIVDSLEMGPYEHKPPFDDPRFEQVEPNSGIRLSSRVVSHEDVQDYLRGRYYLSPSKLYSCIRLLPNKQGYDVPVDADWITIAVVAERGPYKYSRAPVEINGNDDDSEGKKKPNGKGKEKEKDEPERKSSGKRYVNIKLVDFGRGSRSKSSASGGKTLIGGDAQLSLLLFESDGYDLIEEDDGTKRKLYRGGSRGAFEEVCDVKEGTVLALLNPRVLKPFQRSNDNPHPTSNILAVSPDSASAVLVLGHARDLGRCSAERRDGSVCGSWFDKRVSEVCDWHVQYAVTQRRAGRAEFSAATSGLGTSAKAPKRKNNNSDYDPRRKWGLAPLDADKGPTYVMGGHVVLSGGGGVDAKESMRVTENMGREGQAKASRQMAARDDEKRLLRALGERLPPSKEKDKAPAPVPPPTAAKPRPTKSAYTPELIQRIGFDPTLKPGQRRAIGLGSRDKMDQLERLTDGREVKLGPTPGERLRTTVRVPDSALKAAVAKPDVDLDSEDELPPAITLSKNEPMVDLDDD</sequence>
<dbReference type="Gene3D" id="2.40.50.140">
    <property type="entry name" value="Nucleic acid-binding proteins"/>
    <property type="match status" value="1"/>
</dbReference>
<feature type="region of interest" description="Disordered" evidence="2">
    <location>
        <begin position="507"/>
        <end position="526"/>
    </location>
</feature>
<feature type="region of interest" description="Disordered" evidence="2">
    <location>
        <begin position="536"/>
        <end position="567"/>
    </location>
</feature>
<evidence type="ECO:0000313" key="4">
    <source>
        <dbReference type="EMBL" id="KAF7321010.1"/>
    </source>
</evidence>
<dbReference type="InterPro" id="IPR015408">
    <property type="entry name" value="Znf_Mcm10/DnaG"/>
</dbReference>